<evidence type="ECO:0000256" key="3">
    <source>
        <dbReference type="ARBA" id="ARBA00010031"/>
    </source>
</evidence>
<feature type="signal peptide" evidence="17">
    <location>
        <begin position="1"/>
        <end position="15"/>
    </location>
</feature>
<evidence type="ECO:0000313" key="19">
    <source>
        <dbReference type="EMBL" id="KAK0632225.1"/>
    </source>
</evidence>
<evidence type="ECO:0000256" key="15">
    <source>
        <dbReference type="PROSITE-ProRule" id="PRU01356"/>
    </source>
</evidence>
<dbReference type="GO" id="GO:0005886">
    <property type="term" value="C:plasma membrane"/>
    <property type="evidence" value="ECO:0007669"/>
    <property type="project" value="UniProtKB-SubCell"/>
</dbReference>
<keyword evidence="8 15" id="KW-0479">Metal-binding</keyword>
<comment type="caution">
    <text evidence="19">The sequence shown here is derived from an EMBL/GenBank/DDBJ whole genome shotgun (WGS) entry which is preliminary data.</text>
</comment>
<gene>
    <name evidence="19" type="ORF">B0T14DRAFT_559938</name>
</gene>
<organism evidence="19 20">
    <name type="scientific">Immersiella caudata</name>
    <dbReference type="NCBI Taxonomy" id="314043"/>
    <lineage>
        <taxon>Eukaryota</taxon>
        <taxon>Fungi</taxon>
        <taxon>Dikarya</taxon>
        <taxon>Ascomycota</taxon>
        <taxon>Pezizomycotina</taxon>
        <taxon>Sordariomycetes</taxon>
        <taxon>Sordariomycetidae</taxon>
        <taxon>Sordariales</taxon>
        <taxon>Lasiosphaeriaceae</taxon>
        <taxon>Immersiella</taxon>
    </lineage>
</organism>
<evidence type="ECO:0000256" key="13">
    <source>
        <dbReference type="ARBA" id="ARBA00023180"/>
    </source>
</evidence>
<keyword evidence="7" id="KW-0336">GPI-anchor</keyword>
<evidence type="ECO:0000256" key="16">
    <source>
        <dbReference type="SAM" id="MobiDB-lite"/>
    </source>
</evidence>
<accession>A0AA40CBJ9</accession>
<evidence type="ECO:0000256" key="7">
    <source>
        <dbReference type="ARBA" id="ARBA00022622"/>
    </source>
</evidence>
<dbReference type="AlphaFoldDB" id="A0AA40CBJ9"/>
<feature type="region of interest" description="Disordered" evidence="16">
    <location>
        <begin position="123"/>
        <end position="174"/>
    </location>
</feature>
<keyword evidence="12 15" id="KW-1015">Disulfide bond</keyword>
<dbReference type="PANTHER" id="PTHR37928">
    <property type="entry name" value="CFEM DOMAIN PROTEIN (AFU_ORTHOLOGUE AFUA_6G14090)"/>
    <property type="match status" value="1"/>
</dbReference>
<evidence type="ECO:0000256" key="12">
    <source>
        <dbReference type="ARBA" id="ARBA00023157"/>
    </source>
</evidence>
<keyword evidence="5" id="KW-0964">Secreted</keyword>
<dbReference type="Proteomes" id="UP001175000">
    <property type="component" value="Unassembled WGS sequence"/>
</dbReference>
<dbReference type="InterPro" id="IPR008427">
    <property type="entry name" value="Extracellular_membr_CFEM_dom"/>
</dbReference>
<evidence type="ECO:0000256" key="9">
    <source>
        <dbReference type="ARBA" id="ARBA00022729"/>
    </source>
</evidence>
<name>A0AA40CBJ9_9PEZI</name>
<dbReference type="GO" id="GO:0046872">
    <property type="term" value="F:metal ion binding"/>
    <property type="evidence" value="ECO:0007669"/>
    <property type="project" value="UniProtKB-UniRule"/>
</dbReference>
<dbReference type="EMBL" id="JAULSU010000001">
    <property type="protein sequence ID" value="KAK0632225.1"/>
    <property type="molecule type" value="Genomic_DNA"/>
</dbReference>
<comment type="similarity">
    <text evidence="3">Belongs to the RBT5 family.</text>
</comment>
<keyword evidence="20" id="KW-1185">Reference proteome</keyword>
<evidence type="ECO:0000256" key="5">
    <source>
        <dbReference type="ARBA" id="ARBA00022525"/>
    </source>
</evidence>
<keyword evidence="13" id="KW-0325">Glycoprotein</keyword>
<comment type="caution">
    <text evidence="15">Lacks conserved residue(s) required for the propagation of feature annotation.</text>
</comment>
<protein>
    <recommendedName>
        <fullName evidence="18">CFEM domain-containing protein</fullName>
    </recommendedName>
</protein>
<feature type="binding site" description="axial binding residue" evidence="15">
    <location>
        <position position="42"/>
    </location>
    <ligand>
        <name>heme</name>
        <dbReference type="ChEBI" id="CHEBI:30413"/>
    </ligand>
    <ligandPart>
        <name>Fe</name>
        <dbReference type="ChEBI" id="CHEBI:18248"/>
    </ligandPart>
</feature>
<evidence type="ECO:0000256" key="4">
    <source>
        <dbReference type="ARBA" id="ARBA00022475"/>
    </source>
</evidence>
<feature type="chain" id="PRO_5041340083" description="CFEM domain-containing protein" evidence="17">
    <location>
        <begin position="16"/>
        <end position="191"/>
    </location>
</feature>
<feature type="disulfide bond" evidence="15">
    <location>
        <begin position="38"/>
        <end position="45"/>
    </location>
</feature>
<keyword evidence="6 15" id="KW-0349">Heme</keyword>
<reference evidence="19" key="1">
    <citation type="submission" date="2023-06" db="EMBL/GenBank/DDBJ databases">
        <title>Genome-scale phylogeny and comparative genomics of the fungal order Sordariales.</title>
        <authorList>
            <consortium name="Lawrence Berkeley National Laboratory"/>
            <person name="Hensen N."/>
            <person name="Bonometti L."/>
            <person name="Westerberg I."/>
            <person name="Brannstrom I.O."/>
            <person name="Guillou S."/>
            <person name="Cros-Aarteil S."/>
            <person name="Calhoun S."/>
            <person name="Haridas S."/>
            <person name="Kuo A."/>
            <person name="Mondo S."/>
            <person name="Pangilinan J."/>
            <person name="Riley R."/>
            <person name="Labutti K."/>
            <person name="Andreopoulos B."/>
            <person name="Lipzen A."/>
            <person name="Chen C."/>
            <person name="Yanf M."/>
            <person name="Daum C."/>
            <person name="Ng V."/>
            <person name="Clum A."/>
            <person name="Steindorff A."/>
            <person name="Ohm R."/>
            <person name="Martin F."/>
            <person name="Silar P."/>
            <person name="Natvig D."/>
            <person name="Lalanne C."/>
            <person name="Gautier V."/>
            <person name="Ament-Velasquez S.L."/>
            <person name="Kruys A."/>
            <person name="Hutchinson M.I."/>
            <person name="Powell A.J."/>
            <person name="Barry K."/>
            <person name="Miller A.N."/>
            <person name="Grigoriev I.V."/>
            <person name="Debuchy R."/>
            <person name="Gladieux P."/>
            <person name="Thoren M.H."/>
            <person name="Johannesson H."/>
        </authorList>
    </citation>
    <scope>NUCLEOTIDE SEQUENCE</scope>
    <source>
        <strain evidence="19">CBS 606.72</strain>
    </source>
</reference>
<keyword evidence="14" id="KW-0449">Lipoprotein</keyword>
<evidence type="ECO:0000256" key="14">
    <source>
        <dbReference type="ARBA" id="ARBA00023288"/>
    </source>
</evidence>
<comment type="subcellular location">
    <subcellularLocation>
        <location evidence="1">Cell membrane</location>
        <topology evidence="1">Lipid-anchor</topology>
        <topology evidence="1">GPI-anchor</topology>
    </subcellularLocation>
    <subcellularLocation>
        <location evidence="2">Secreted</location>
    </subcellularLocation>
</comment>
<evidence type="ECO:0000259" key="18">
    <source>
        <dbReference type="PROSITE" id="PS52012"/>
    </source>
</evidence>
<keyword evidence="9 17" id="KW-0732">Signal</keyword>
<proteinExistence type="inferred from homology"/>
<evidence type="ECO:0000256" key="8">
    <source>
        <dbReference type="ARBA" id="ARBA00022723"/>
    </source>
</evidence>
<feature type="compositionally biased region" description="Low complexity" evidence="16">
    <location>
        <begin position="123"/>
        <end position="167"/>
    </location>
</feature>
<dbReference type="GO" id="GO:0005576">
    <property type="term" value="C:extracellular region"/>
    <property type="evidence" value="ECO:0007669"/>
    <property type="project" value="UniProtKB-SubCell"/>
</dbReference>
<dbReference type="PANTHER" id="PTHR37928:SF2">
    <property type="entry name" value="GPI ANCHORED CFEM DOMAIN PROTEIN (AFU_ORTHOLOGUE AFUA_6G10580)"/>
    <property type="match status" value="1"/>
</dbReference>
<sequence>MKLAIFLSTAAGALAQNLVGQPACATSCLSSAINAAGCAPTDVACQCGPTKAVIAANVVGCLIVACTAASDLAQAQSAGEAACAAVSATATLTASSASGTGASSSSIVITTPVGNSTVTSVTATSGGTTNAGTTSTAGAASVARTTTRAPPSATTSRATSTTKPPSANKGSTQNGFGAGLVMALLGAVVAL</sequence>
<evidence type="ECO:0000256" key="10">
    <source>
        <dbReference type="ARBA" id="ARBA00023004"/>
    </source>
</evidence>
<evidence type="ECO:0000256" key="17">
    <source>
        <dbReference type="SAM" id="SignalP"/>
    </source>
</evidence>
<dbReference type="InterPro" id="IPR051735">
    <property type="entry name" value="CFEM_domain"/>
</dbReference>
<dbReference type="PROSITE" id="PS52012">
    <property type="entry name" value="CFEM"/>
    <property type="match status" value="1"/>
</dbReference>
<evidence type="ECO:0000256" key="2">
    <source>
        <dbReference type="ARBA" id="ARBA00004613"/>
    </source>
</evidence>
<evidence type="ECO:0000256" key="6">
    <source>
        <dbReference type="ARBA" id="ARBA00022617"/>
    </source>
</evidence>
<dbReference type="GO" id="GO:0098552">
    <property type="term" value="C:side of membrane"/>
    <property type="evidence" value="ECO:0007669"/>
    <property type="project" value="UniProtKB-KW"/>
</dbReference>
<keyword evidence="4" id="KW-1003">Cell membrane</keyword>
<evidence type="ECO:0000256" key="1">
    <source>
        <dbReference type="ARBA" id="ARBA00004609"/>
    </source>
</evidence>
<dbReference type="Pfam" id="PF05730">
    <property type="entry name" value="CFEM"/>
    <property type="match status" value="1"/>
</dbReference>
<evidence type="ECO:0000256" key="11">
    <source>
        <dbReference type="ARBA" id="ARBA00023136"/>
    </source>
</evidence>
<keyword evidence="10 15" id="KW-0408">Iron</keyword>
<feature type="domain" description="CFEM" evidence="18">
    <location>
        <begin position="1"/>
        <end position="110"/>
    </location>
</feature>
<keyword evidence="11" id="KW-0472">Membrane</keyword>
<evidence type="ECO:0000313" key="20">
    <source>
        <dbReference type="Proteomes" id="UP001175000"/>
    </source>
</evidence>